<keyword evidence="6" id="KW-0862">Zinc</keyword>
<name>A0A6V7TL79_MELEN</name>
<evidence type="ECO:0000256" key="9">
    <source>
        <dbReference type="ARBA" id="ARBA00023242"/>
    </source>
</evidence>
<evidence type="ECO:0000256" key="7">
    <source>
        <dbReference type="ARBA" id="ARBA00023015"/>
    </source>
</evidence>
<sequence>METATSSNNKNNFTSPSLCPIILTTTRSIPPSNTPTPPNSLEGFSNDCSAKKRRRKPEAKNIIRLTTETEKSATFDNNNILITPKEITETPENEEKNGTFTILTEEPLEEEEEERMLSSIQQQQPFVGEQEEEQIEEETNNNDISSSINLITSTTNPPSPQSLLPLTSIESLLFQPVNIENNWKEGGEERDAFINLEEGGSSTGGSIGEEEQQQKNEEIVEERGEGDDKEGGKQLNGCPSEEEKQQNFVVGNLFVDSSSPQPYYSSSAACSPLSRPDGSLSPMALNFEGMNNSVPQMNRRKENAKLYCPTPGCDGSGHQTGLYTHHRSLSGCPRRPDKQTIHLLALQPDQQLRCTYPGCDGRGHVNSSRNSHRSLSGCPVAYADKINKRQQQKSLKGTPERGSSSEPSTSLVNNKNGRKHSFSLIKNKEGGENCEKEDNIKQQQPVDLSFNLQQRKLQINEQIGDLPIQNELREALMAGFQRQMLIQAALLCSTNNQPTKINSDLIEKEENKKETKINLIKRPRLELQTENNQQEGENNSSLLNSNQLEQMENILLSRGFQLPNGGLATLNSEQLLELATTLAAQRLAAVQAQFQAAAAAMWMGAPPGQSNKNEQPHQQQTIQTSQQQHLIAKLLEHQKQTKTSNKTKTEETQQQQQQNNTNGTTFNQQTNCQQQQFLPFGREEMAAASTMLFAQIQQQQKQQLLFQLKQQQNEREEEENIEEKEQVLNKNGSRKNSVIKKVGNNEKMKQN</sequence>
<feature type="region of interest" description="Disordered" evidence="10">
    <location>
        <begin position="526"/>
        <end position="545"/>
    </location>
</feature>
<dbReference type="PROSITE" id="PS51802">
    <property type="entry name" value="ZF_CCHHC"/>
    <property type="match status" value="2"/>
</dbReference>
<dbReference type="AlphaFoldDB" id="A0A6V7TL79"/>
<dbReference type="PANTHER" id="PTHR10816:SF15">
    <property type="entry name" value="MYELIN TRANSCRIPTION FACTOR 1-LIKE PROTEIN"/>
    <property type="match status" value="1"/>
</dbReference>
<feature type="compositionally biased region" description="Acidic residues" evidence="10">
    <location>
        <begin position="129"/>
        <end position="140"/>
    </location>
</feature>
<dbReference type="InterPro" id="IPR036060">
    <property type="entry name" value="Znf_C2H2C_sf"/>
</dbReference>
<evidence type="ECO:0000256" key="1">
    <source>
        <dbReference type="ARBA" id="ARBA00004123"/>
    </source>
</evidence>
<evidence type="ECO:0000256" key="6">
    <source>
        <dbReference type="ARBA" id="ARBA00022833"/>
    </source>
</evidence>
<evidence type="ECO:0000256" key="2">
    <source>
        <dbReference type="ARBA" id="ARBA00010194"/>
    </source>
</evidence>
<reference evidence="11 12" key="1">
    <citation type="submission" date="2020-08" db="EMBL/GenBank/DDBJ databases">
        <authorList>
            <person name="Koutsovoulos G."/>
            <person name="Danchin GJ E."/>
        </authorList>
    </citation>
    <scope>NUCLEOTIDE SEQUENCE [LARGE SCALE GENOMIC DNA]</scope>
</reference>
<dbReference type="GO" id="GO:0007399">
    <property type="term" value="P:nervous system development"/>
    <property type="evidence" value="ECO:0007669"/>
    <property type="project" value="UniProtKB-KW"/>
</dbReference>
<feature type="compositionally biased region" description="Low complexity" evidence="10">
    <location>
        <begin position="616"/>
        <end position="629"/>
    </location>
</feature>
<keyword evidence="3" id="KW-0479">Metal-binding</keyword>
<feature type="compositionally biased region" description="Low complexity" evidence="10">
    <location>
        <begin position="141"/>
        <end position="160"/>
    </location>
</feature>
<evidence type="ECO:0000256" key="10">
    <source>
        <dbReference type="SAM" id="MobiDB-lite"/>
    </source>
</evidence>
<evidence type="ECO:0000256" key="5">
    <source>
        <dbReference type="ARBA" id="ARBA00022771"/>
    </source>
</evidence>
<keyword evidence="5" id="KW-0863">Zinc-finger</keyword>
<evidence type="ECO:0000256" key="8">
    <source>
        <dbReference type="ARBA" id="ARBA00023163"/>
    </source>
</evidence>
<dbReference type="FunFam" id="4.10.320.30:FF:000001">
    <property type="entry name" value="Myelin transcription factor 1-like, a"/>
    <property type="match status" value="2"/>
</dbReference>
<dbReference type="GO" id="GO:0000981">
    <property type="term" value="F:DNA-binding transcription factor activity, RNA polymerase II-specific"/>
    <property type="evidence" value="ECO:0007669"/>
    <property type="project" value="TreeGrafter"/>
</dbReference>
<feature type="region of interest" description="Disordered" evidence="10">
    <location>
        <begin position="710"/>
        <end position="751"/>
    </location>
</feature>
<feature type="region of interest" description="Disordered" evidence="10">
    <location>
        <begin position="604"/>
        <end position="667"/>
    </location>
</feature>
<feature type="region of interest" description="Disordered" evidence="10">
    <location>
        <begin position="389"/>
        <end position="420"/>
    </location>
</feature>
<dbReference type="SUPFAM" id="SSF103637">
    <property type="entry name" value="CCHHC domain"/>
    <property type="match status" value="2"/>
</dbReference>
<dbReference type="GO" id="GO:0005634">
    <property type="term" value="C:nucleus"/>
    <property type="evidence" value="ECO:0007669"/>
    <property type="project" value="UniProtKB-SubCell"/>
</dbReference>
<dbReference type="InterPro" id="IPR002515">
    <property type="entry name" value="Znf_C2H2C"/>
</dbReference>
<feature type="compositionally biased region" description="Low complexity" evidence="10">
    <location>
        <begin position="641"/>
        <end position="667"/>
    </location>
</feature>
<keyword evidence="7" id="KW-0805">Transcription regulation</keyword>
<accession>A0A6V7TL79</accession>
<feature type="compositionally biased region" description="Basic and acidic residues" evidence="10">
    <location>
        <begin position="212"/>
        <end position="223"/>
    </location>
</feature>
<dbReference type="GO" id="GO:0008270">
    <property type="term" value="F:zinc ion binding"/>
    <property type="evidence" value="ECO:0007669"/>
    <property type="project" value="UniProtKB-KW"/>
</dbReference>
<keyword evidence="4" id="KW-0677">Repeat</keyword>
<feature type="region of interest" description="Disordered" evidence="10">
    <location>
        <begin position="108"/>
        <end position="160"/>
    </location>
</feature>
<keyword evidence="8" id="KW-0804">Transcription</keyword>
<evidence type="ECO:0000313" key="11">
    <source>
        <dbReference type="EMBL" id="CAD2126601.1"/>
    </source>
</evidence>
<proteinExistence type="inferred from homology"/>
<feature type="region of interest" description="Disordered" evidence="10">
    <location>
        <begin position="1"/>
        <end position="60"/>
    </location>
</feature>
<comment type="caution">
    <text evidence="11">The sequence shown here is derived from an EMBL/GenBank/DDBJ whole genome shotgun (WGS) entry which is preliminary data.</text>
</comment>
<comment type="similarity">
    <text evidence="2">Belongs to the MYT1 family.</text>
</comment>
<protein>
    <submittedName>
        <fullName evidence="11">Uncharacterized protein</fullName>
    </submittedName>
</protein>
<keyword evidence="9" id="KW-0539">Nucleus</keyword>
<dbReference type="Proteomes" id="UP000580250">
    <property type="component" value="Unassembled WGS sequence"/>
</dbReference>
<organism evidence="11 12">
    <name type="scientific">Meloidogyne enterolobii</name>
    <name type="common">Root-knot nematode worm</name>
    <name type="synonym">Meloidogyne mayaguensis</name>
    <dbReference type="NCBI Taxonomy" id="390850"/>
    <lineage>
        <taxon>Eukaryota</taxon>
        <taxon>Metazoa</taxon>
        <taxon>Ecdysozoa</taxon>
        <taxon>Nematoda</taxon>
        <taxon>Chromadorea</taxon>
        <taxon>Rhabditida</taxon>
        <taxon>Tylenchina</taxon>
        <taxon>Tylenchomorpha</taxon>
        <taxon>Tylenchoidea</taxon>
        <taxon>Meloidogynidae</taxon>
        <taxon>Meloidogyninae</taxon>
        <taxon>Meloidogyne</taxon>
    </lineage>
</organism>
<dbReference type="OrthoDB" id="10069059at2759"/>
<feature type="region of interest" description="Disordered" evidence="10">
    <location>
        <begin position="196"/>
        <end position="243"/>
    </location>
</feature>
<dbReference type="Gene3D" id="4.10.320.30">
    <property type="match status" value="2"/>
</dbReference>
<evidence type="ECO:0000256" key="4">
    <source>
        <dbReference type="ARBA" id="ARBA00022737"/>
    </source>
</evidence>
<dbReference type="Pfam" id="PF01530">
    <property type="entry name" value="zf-C2HC"/>
    <property type="match status" value="2"/>
</dbReference>
<evidence type="ECO:0000313" key="12">
    <source>
        <dbReference type="Proteomes" id="UP000580250"/>
    </source>
</evidence>
<evidence type="ECO:0000256" key="3">
    <source>
        <dbReference type="ARBA" id="ARBA00022723"/>
    </source>
</evidence>
<comment type="subcellular location">
    <subcellularLocation>
        <location evidence="1">Nucleus</location>
    </subcellularLocation>
</comment>
<dbReference type="PANTHER" id="PTHR10816">
    <property type="entry name" value="MYELIN TRANSCRIPTION FACTOR 1-RELATED"/>
    <property type="match status" value="1"/>
</dbReference>
<dbReference type="EMBL" id="CAJEWN010000005">
    <property type="protein sequence ID" value="CAD2126601.1"/>
    <property type="molecule type" value="Genomic_DNA"/>
</dbReference>
<feature type="compositionally biased region" description="Polar residues" evidence="10">
    <location>
        <begin position="401"/>
        <end position="415"/>
    </location>
</feature>
<dbReference type="GO" id="GO:0000978">
    <property type="term" value="F:RNA polymerase II cis-regulatory region sequence-specific DNA binding"/>
    <property type="evidence" value="ECO:0007669"/>
    <property type="project" value="TreeGrafter"/>
</dbReference>
<gene>
    <name evidence="11" type="ORF">MENT_LOCUS1567</name>
</gene>
<feature type="compositionally biased region" description="Polar residues" evidence="10">
    <location>
        <begin position="1"/>
        <end position="17"/>
    </location>
</feature>